<evidence type="ECO:0000256" key="1">
    <source>
        <dbReference type="ARBA" id="ARBA00008226"/>
    </source>
</evidence>
<dbReference type="FunFam" id="3.10.310.40:FF:000001">
    <property type="entry name" value="Alanine--tRNA ligase"/>
    <property type="match status" value="1"/>
</dbReference>
<comment type="domain">
    <text evidence="14">Consists of three domains; the N-terminal catalytic domain, the editing domain and the C-terminal C-Ala domain. The editing domain removes incorrectly charged amino acids, while the C-Ala domain, along with tRNA(Ala), serves as a bridge to cooperatively bring together the editing and aminoacylation centers thus stimulating deacylation of misacylated tRNAs.</text>
</comment>
<feature type="binding site" evidence="14">
    <location>
        <position position="561"/>
    </location>
    <ligand>
        <name>Zn(2+)</name>
        <dbReference type="ChEBI" id="CHEBI:29105"/>
    </ligand>
</feature>
<keyword evidence="5 14" id="KW-0479">Metal-binding</keyword>
<dbReference type="Pfam" id="PF01411">
    <property type="entry name" value="tRNA-synt_2c"/>
    <property type="match status" value="1"/>
</dbReference>
<comment type="similarity">
    <text evidence="1 14">Belongs to the class-II aminoacyl-tRNA synthetase family.</text>
</comment>
<protein>
    <recommendedName>
        <fullName evidence="14">Alanine--tRNA ligase</fullName>
        <ecNumber evidence="14">6.1.1.7</ecNumber>
    </recommendedName>
    <alternativeName>
        <fullName evidence="14">Alanyl-tRNA synthetase</fullName>
        <shortName evidence="14">AlaRS</shortName>
    </alternativeName>
</protein>
<dbReference type="GO" id="GO:0140096">
    <property type="term" value="F:catalytic activity, acting on a protein"/>
    <property type="evidence" value="ECO:0007669"/>
    <property type="project" value="UniProtKB-ARBA"/>
</dbReference>
<dbReference type="AlphaFoldDB" id="A0A3E3EB17"/>
<feature type="coiled-coil region" evidence="15">
    <location>
        <begin position="723"/>
        <end position="757"/>
    </location>
</feature>
<dbReference type="InterPro" id="IPR018162">
    <property type="entry name" value="Ala-tRNA-ligase_IIc_anticod-bd"/>
</dbReference>
<keyword evidence="8 14" id="KW-0067">ATP-binding</keyword>
<dbReference type="NCBIfam" id="TIGR00344">
    <property type="entry name" value="alaS"/>
    <property type="match status" value="1"/>
</dbReference>
<dbReference type="InterPro" id="IPR002318">
    <property type="entry name" value="Ala-tRNA-lgiase_IIc"/>
</dbReference>
<dbReference type="SUPFAM" id="SSF55681">
    <property type="entry name" value="Class II aaRS and biotin synthetases"/>
    <property type="match status" value="1"/>
</dbReference>
<dbReference type="RefSeq" id="WP_117582089.1">
    <property type="nucleotide sequence ID" value="NZ_QUSL01000025.1"/>
</dbReference>
<dbReference type="SUPFAM" id="SSF50447">
    <property type="entry name" value="Translation proteins"/>
    <property type="match status" value="1"/>
</dbReference>
<feature type="binding site" evidence="14">
    <location>
        <position position="663"/>
    </location>
    <ligand>
        <name>Zn(2+)</name>
        <dbReference type="ChEBI" id="CHEBI:29105"/>
    </ligand>
</feature>
<dbReference type="SUPFAM" id="SSF101353">
    <property type="entry name" value="Putative anticodon-binding domain of alanyl-tRNA synthetase (AlaRS)"/>
    <property type="match status" value="1"/>
</dbReference>
<dbReference type="Proteomes" id="UP000261032">
    <property type="component" value="Unassembled WGS sequence"/>
</dbReference>
<dbReference type="InterPro" id="IPR009000">
    <property type="entry name" value="Transl_B-barrel_sf"/>
</dbReference>
<dbReference type="EMBL" id="QUSL01000025">
    <property type="protein sequence ID" value="RGD82190.1"/>
    <property type="molecule type" value="Genomic_DNA"/>
</dbReference>
<evidence type="ECO:0000256" key="5">
    <source>
        <dbReference type="ARBA" id="ARBA00022723"/>
    </source>
</evidence>
<dbReference type="InterPro" id="IPR050058">
    <property type="entry name" value="Ala-tRNA_ligase"/>
</dbReference>
<evidence type="ECO:0000256" key="2">
    <source>
        <dbReference type="ARBA" id="ARBA00022490"/>
    </source>
</evidence>
<keyword evidence="15" id="KW-0175">Coiled coil</keyword>
<organism evidence="17 18">
    <name type="scientific">Thomasclavelia ramosa</name>
    <dbReference type="NCBI Taxonomy" id="1547"/>
    <lineage>
        <taxon>Bacteria</taxon>
        <taxon>Bacillati</taxon>
        <taxon>Bacillota</taxon>
        <taxon>Erysipelotrichia</taxon>
        <taxon>Erysipelotrichales</taxon>
        <taxon>Coprobacillaceae</taxon>
        <taxon>Thomasclavelia</taxon>
    </lineage>
</organism>
<comment type="catalytic activity">
    <reaction evidence="13 14">
        <text>tRNA(Ala) + L-alanine + ATP = L-alanyl-tRNA(Ala) + AMP + diphosphate</text>
        <dbReference type="Rhea" id="RHEA:12540"/>
        <dbReference type="Rhea" id="RHEA-COMP:9657"/>
        <dbReference type="Rhea" id="RHEA-COMP:9923"/>
        <dbReference type="ChEBI" id="CHEBI:30616"/>
        <dbReference type="ChEBI" id="CHEBI:33019"/>
        <dbReference type="ChEBI" id="CHEBI:57972"/>
        <dbReference type="ChEBI" id="CHEBI:78442"/>
        <dbReference type="ChEBI" id="CHEBI:78497"/>
        <dbReference type="ChEBI" id="CHEBI:456215"/>
        <dbReference type="EC" id="6.1.1.7"/>
    </reaction>
</comment>
<keyword evidence="2 14" id="KW-0963">Cytoplasm</keyword>
<dbReference type="GO" id="GO:0016740">
    <property type="term" value="F:transferase activity"/>
    <property type="evidence" value="ECO:0007669"/>
    <property type="project" value="UniProtKB-ARBA"/>
</dbReference>
<evidence type="ECO:0000256" key="6">
    <source>
        <dbReference type="ARBA" id="ARBA00022741"/>
    </source>
</evidence>
<dbReference type="FunFam" id="3.30.54.20:FF:000001">
    <property type="entry name" value="Alanine--tRNA ligase"/>
    <property type="match status" value="1"/>
</dbReference>
<dbReference type="EC" id="6.1.1.7" evidence="14"/>
<evidence type="ECO:0000256" key="10">
    <source>
        <dbReference type="ARBA" id="ARBA00022917"/>
    </source>
</evidence>
<keyword evidence="10 14" id="KW-0648">Protein biosynthesis</keyword>
<dbReference type="Gene3D" id="3.10.310.40">
    <property type="match status" value="1"/>
</dbReference>
<dbReference type="InterPro" id="IPR012947">
    <property type="entry name" value="tRNA_SAD"/>
</dbReference>
<evidence type="ECO:0000256" key="14">
    <source>
        <dbReference type="HAMAP-Rule" id="MF_00036"/>
    </source>
</evidence>
<dbReference type="GO" id="GO:0006419">
    <property type="term" value="P:alanyl-tRNA aminoacylation"/>
    <property type="evidence" value="ECO:0007669"/>
    <property type="project" value="UniProtKB-UniRule"/>
</dbReference>
<keyword evidence="7 14" id="KW-0862">Zinc</keyword>
<dbReference type="GO" id="GO:0005524">
    <property type="term" value="F:ATP binding"/>
    <property type="evidence" value="ECO:0007669"/>
    <property type="project" value="UniProtKB-UniRule"/>
</dbReference>
<evidence type="ECO:0000256" key="7">
    <source>
        <dbReference type="ARBA" id="ARBA00022833"/>
    </source>
</evidence>
<dbReference type="SUPFAM" id="SSF55186">
    <property type="entry name" value="ThrRS/AlaRS common domain"/>
    <property type="match status" value="1"/>
</dbReference>
<evidence type="ECO:0000259" key="16">
    <source>
        <dbReference type="PROSITE" id="PS50860"/>
    </source>
</evidence>
<dbReference type="InterPro" id="IPR023033">
    <property type="entry name" value="Ala_tRNA_ligase_euk/bac"/>
</dbReference>
<dbReference type="FunFam" id="3.30.930.10:FF:000046">
    <property type="entry name" value="Alanine--tRNA ligase"/>
    <property type="match status" value="1"/>
</dbReference>
<dbReference type="InterPro" id="IPR018165">
    <property type="entry name" value="Ala-tRNA-synth_IIc_core"/>
</dbReference>
<dbReference type="InterPro" id="IPR003156">
    <property type="entry name" value="DHHA1_dom"/>
</dbReference>
<evidence type="ECO:0000313" key="17">
    <source>
        <dbReference type="EMBL" id="RGD82190.1"/>
    </source>
</evidence>
<dbReference type="PANTHER" id="PTHR11777">
    <property type="entry name" value="ALANYL-TRNA SYNTHETASE"/>
    <property type="match status" value="1"/>
</dbReference>
<evidence type="ECO:0000256" key="9">
    <source>
        <dbReference type="ARBA" id="ARBA00022884"/>
    </source>
</evidence>
<dbReference type="Gene3D" id="2.40.30.130">
    <property type="match status" value="1"/>
</dbReference>
<dbReference type="InterPro" id="IPR045864">
    <property type="entry name" value="aa-tRNA-synth_II/BPL/LPL"/>
</dbReference>
<dbReference type="SMART" id="SM00863">
    <property type="entry name" value="tRNA_SAD"/>
    <property type="match status" value="1"/>
</dbReference>
<reference evidence="17 18" key="1">
    <citation type="submission" date="2018-08" db="EMBL/GenBank/DDBJ databases">
        <title>A genome reference for cultivated species of the human gut microbiota.</title>
        <authorList>
            <person name="Zou Y."/>
            <person name="Xue W."/>
            <person name="Luo G."/>
        </authorList>
    </citation>
    <scope>NUCLEOTIDE SEQUENCE [LARGE SCALE GENOMIC DNA]</scope>
    <source>
        <strain evidence="17 18">OM06-4</strain>
    </source>
</reference>
<comment type="subcellular location">
    <subcellularLocation>
        <location evidence="14">Cytoplasm</location>
    </subcellularLocation>
</comment>
<evidence type="ECO:0000256" key="15">
    <source>
        <dbReference type="SAM" id="Coils"/>
    </source>
</evidence>
<comment type="function">
    <text evidence="12 14">Catalyzes the attachment of alanine to tRNA(Ala) in a two-step reaction: alanine is first activated by ATP to form Ala-AMP and then transferred to the acceptor end of tRNA(Ala). Also edits incorrectly charged Ser-tRNA(Ala) and Gly-tRNA(Ala) via its editing domain.</text>
</comment>
<sequence>MKQLTGNQVRKMFLDFFESKGHKVEPSHSLIPNDDPTLLWINAGVAAIKKYFDGTITPDNPRITNAQKSIRTNDIENVGKTARHHTFFEMLGNFSIGDYFKKDAIDFAWELLTDEKWFAFEKDKLYITVHDHDEEAYDYWVNVKGVAVDHMLKTPGNFWEIGEGPCGPDSEIFYDRGEKYDPDGLGTKLFYEELENDRYIEIWNLVFSQYNSQEGVAREDYKELPQKNIDTGMGLERITSIIQGGETNFDTDFFLPIIHEVEKLANVSYQENKMAYRVIADHIRTVTFALADGALFDNAGRGYVLRRILRRAVRYGKQIGIEKAFMYDLVDVVSEIMKEFYDYLPEKVSYISDLVKKEEEAFHKTLTNGEKLLSSIIAKNTDGVISGKDAFKLYDTYGFPFELTLEIAEESDLKVDEEAFRAELKVQQERSRGARTDSESMASQKPDLMAFDLPSNFEYDPTNINSVVIGLFKDGVKTNRIDDYGEVIFDTTTFYAEMGGQCADTGYVYNENCQGEVINVLKAPNQQHLHFVKLKTGTIRVGDILTLDVDKAKRNKIIANHSATHILQAALKEIIGKHINQAGSYVDDHRLRFDFTHFEKITNEQLKLIENQVNNVIFDGVAVDIAHMTKDEAINSGAMALFDEKYGDKVRVVSIGDYSMELCGGCHVSNSANIGLFKIEAEESVGSGVRRIEAVTGKTAYQALVQEKETVDIISNILKLKNRKEVVAKVTALTEELSNTKKEIEILSGQLNALNAASKANDIQEINGVKVLFVEEMIDAAKAKQLAFDFRDKIEEGIVILVTQFEDKCSYFVGVTKNYVATGYKAGDIIKKINAVVDGRGGGKPDFAQGGCPINDKISNIKGELKNFF</sequence>
<dbReference type="Pfam" id="PF02272">
    <property type="entry name" value="DHHA1"/>
    <property type="match status" value="1"/>
</dbReference>
<dbReference type="Gene3D" id="3.30.930.10">
    <property type="entry name" value="Bira Bifunctional Protein, Domain 2"/>
    <property type="match status" value="1"/>
</dbReference>
<dbReference type="CDD" id="cd00673">
    <property type="entry name" value="AlaRS_core"/>
    <property type="match status" value="1"/>
</dbReference>
<accession>A0A3E3EB17</accession>
<name>A0A3E3EB17_9FIRM</name>
<evidence type="ECO:0000256" key="3">
    <source>
        <dbReference type="ARBA" id="ARBA00022555"/>
    </source>
</evidence>
<evidence type="ECO:0000256" key="13">
    <source>
        <dbReference type="ARBA" id="ARBA00048300"/>
    </source>
</evidence>
<evidence type="ECO:0000313" key="18">
    <source>
        <dbReference type="Proteomes" id="UP000261032"/>
    </source>
</evidence>
<keyword evidence="11 14" id="KW-0030">Aminoacyl-tRNA synthetase</keyword>
<feature type="domain" description="Alanyl-transfer RNA synthetases family profile" evidence="16">
    <location>
        <begin position="4"/>
        <end position="706"/>
    </location>
</feature>
<dbReference type="FunFam" id="3.30.980.10:FF:000004">
    <property type="entry name" value="Alanine--tRNA ligase, cytoplasmic"/>
    <property type="match status" value="1"/>
</dbReference>
<evidence type="ECO:0000256" key="8">
    <source>
        <dbReference type="ARBA" id="ARBA00022840"/>
    </source>
</evidence>
<keyword evidence="9 14" id="KW-0694">RNA-binding</keyword>
<dbReference type="Gene3D" id="3.30.54.20">
    <property type="match status" value="1"/>
</dbReference>
<dbReference type="InterPro" id="IPR018164">
    <property type="entry name" value="Ala-tRNA-synth_IIc_N"/>
</dbReference>
<dbReference type="Gene3D" id="3.30.980.10">
    <property type="entry name" value="Threonyl-trna Synthetase, Chain A, domain 2"/>
    <property type="match status" value="1"/>
</dbReference>
<keyword evidence="6 14" id="KW-0547">Nucleotide-binding</keyword>
<evidence type="ECO:0000256" key="4">
    <source>
        <dbReference type="ARBA" id="ARBA00022598"/>
    </source>
</evidence>
<dbReference type="GO" id="GO:0008270">
    <property type="term" value="F:zinc ion binding"/>
    <property type="evidence" value="ECO:0007669"/>
    <property type="project" value="UniProtKB-UniRule"/>
</dbReference>
<dbReference type="Pfam" id="PF07973">
    <property type="entry name" value="tRNA_SAD"/>
    <property type="match status" value="1"/>
</dbReference>
<dbReference type="InterPro" id="IPR018163">
    <property type="entry name" value="Thr/Ala-tRNA-synth_IIc_edit"/>
</dbReference>
<dbReference type="GO" id="GO:0000049">
    <property type="term" value="F:tRNA binding"/>
    <property type="evidence" value="ECO:0007669"/>
    <property type="project" value="UniProtKB-KW"/>
</dbReference>
<comment type="caution">
    <text evidence="17">The sequence shown here is derived from an EMBL/GenBank/DDBJ whole genome shotgun (WGS) entry which is preliminary data.</text>
</comment>
<comment type="cofactor">
    <cofactor evidence="14">
        <name>Zn(2+)</name>
        <dbReference type="ChEBI" id="CHEBI:29105"/>
    </cofactor>
    <text evidence="14">Binds 1 zinc ion per subunit.</text>
</comment>
<evidence type="ECO:0000256" key="12">
    <source>
        <dbReference type="ARBA" id="ARBA00024779"/>
    </source>
</evidence>
<evidence type="ECO:0000256" key="11">
    <source>
        <dbReference type="ARBA" id="ARBA00023146"/>
    </source>
</evidence>
<keyword evidence="4 14" id="KW-0436">Ligase</keyword>
<dbReference type="PANTHER" id="PTHR11777:SF9">
    <property type="entry name" value="ALANINE--TRNA LIGASE, CYTOPLASMIC"/>
    <property type="match status" value="1"/>
</dbReference>
<dbReference type="GO" id="GO:0005829">
    <property type="term" value="C:cytosol"/>
    <property type="evidence" value="ECO:0007669"/>
    <property type="project" value="TreeGrafter"/>
</dbReference>
<dbReference type="HAMAP" id="MF_00036_B">
    <property type="entry name" value="Ala_tRNA_synth_B"/>
    <property type="match status" value="1"/>
</dbReference>
<feature type="binding site" evidence="14">
    <location>
        <position position="565"/>
    </location>
    <ligand>
        <name>Zn(2+)</name>
        <dbReference type="ChEBI" id="CHEBI:29105"/>
    </ligand>
</feature>
<dbReference type="GO" id="GO:0004813">
    <property type="term" value="F:alanine-tRNA ligase activity"/>
    <property type="evidence" value="ECO:0007669"/>
    <property type="project" value="UniProtKB-UniRule"/>
</dbReference>
<proteinExistence type="inferred from homology"/>
<keyword evidence="3 14" id="KW-0820">tRNA-binding</keyword>
<dbReference type="GO" id="GO:0002161">
    <property type="term" value="F:aminoacyl-tRNA deacylase activity"/>
    <property type="evidence" value="ECO:0007669"/>
    <property type="project" value="TreeGrafter"/>
</dbReference>
<dbReference type="PROSITE" id="PS50860">
    <property type="entry name" value="AA_TRNA_LIGASE_II_ALA"/>
    <property type="match status" value="1"/>
</dbReference>
<gene>
    <name evidence="14" type="primary">alaS</name>
    <name evidence="17" type="ORF">DXB93_13720</name>
</gene>
<feature type="binding site" evidence="14">
    <location>
        <position position="667"/>
    </location>
    <ligand>
        <name>Zn(2+)</name>
        <dbReference type="ChEBI" id="CHEBI:29105"/>
    </ligand>
</feature>
<dbReference type="PRINTS" id="PR00980">
    <property type="entry name" value="TRNASYNTHALA"/>
</dbReference>